<dbReference type="Pfam" id="PF00092">
    <property type="entry name" value="VWA"/>
    <property type="match status" value="1"/>
</dbReference>
<evidence type="ECO:0008006" key="5">
    <source>
        <dbReference type="Google" id="ProtNLM"/>
    </source>
</evidence>
<accession>A0AA36GS54</accession>
<evidence type="ECO:0000313" key="3">
    <source>
        <dbReference type="EMBL" id="CAJ0597143.1"/>
    </source>
</evidence>
<dbReference type="InterPro" id="IPR002035">
    <property type="entry name" value="VWF_A"/>
</dbReference>
<keyword evidence="4" id="KW-1185">Reference proteome</keyword>
<dbReference type="Proteomes" id="UP001176961">
    <property type="component" value="Unassembled WGS sequence"/>
</dbReference>
<evidence type="ECO:0000313" key="4">
    <source>
        <dbReference type="Proteomes" id="UP001176961"/>
    </source>
</evidence>
<dbReference type="PROSITE" id="PS50234">
    <property type="entry name" value="VWFA"/>
    <property type="match status" value="1"/>
</dbReference>
<evidence type="ECO:0000259" key="2">
    <source>
        <dbReference type="PROSITE" id="PS50234"/>
    </source>
</evidence>
<dbReference type="EMBL" id="CATQJL010000223">
    <property type="protein sequence ID" value="CAJ0597143.1"/>
    <property type="molecule type" value="Genomic_DNA"/>
</dbReference>
<comment type="caution">
    <text evidence="3">The sequence shown here is derived from an EMBL/GenBank/DDBJ whole genome shotgun (WGS) entry which is preliminary data.</text>
</comment>
<dbReference type="InterPro" id="IPR001304">
    <property type="entry name" value="C-type_lectin-like"/>
</dbReference>
<dbReference type="Gene3D" id="3.10.100.10">
    <property type="entry name" value="Mannose-Binding Protein A, subunit A"/>
    <property type="match status" value="1"/>
</dbReference>
<dbReference type="PANTHER" id="PTHR31024:SF3">
    <property type="entry name" value="C-TYPE LECTIN-RELATED"/>
    <property type="match status" value="1"/>
</dbReference>
<dbReference type="Gene3D" id="3.40.50.410">
    <property type="entry name" value="von Willebrand factor, type A domain"/>
    <property type="match status" value="1"/>
</dbReference>
<dbReference type="InterPro" id="IPR016186">
    <property type="entry name" value="C-type_lectin-like/link_sf"/>
</dbReference>
<dbReference type="Pfam" id="PF00059">
    <property type="entry name" value="Lectin_C"/>
    <property type="match status" value="1"/>
</dbReference>
<feature type="domain" description="C-type lectin" evidence="1">
    <location>
        <begin position="263"/>
        <end position="334"/>
    </location>
</feature>
<gene>
    <name evidence="3" type="ORF">CYNAS_LOCUS9126</name>
</gene>
<reference evidence="3" key="1">
    <citation type="submission" date="2023-07" db="EMBL/GenBank/DDBJ databases">
        <authorList>
            <consortium name="CYATHOMIX"/>
        </authorList>
    </citation>
    <scope>NUCLEOTIDE SEQUENCE</scope>
    <source>
        <strain evidence="3">N/A</strain>
    </source>
</reference>
<dbReference type="AlphaFoldDB" id="A0AA36GS54"/>
<name>A0AA36GS54_CYLNA</name>
<dbReference type="InterPro" id="IPR016187">
    <property type="entry name" value="CTDL_fold"/>
</dbReference>
<organism evidence="3 4">
    <name type="scientific">Cylicocyclus nassatus</name>
    <name type="common">Nematode worm</name>
    <dbReference type="NCBI Taxonomy" id="53992"/>
    <lineage>
        <taxon>Eukaryota</taxon>
        <taxon>Metazoa</taxon>
        <taxon>Ecdysozoa</taxon>
        <taxon>Nematoda</taxon>
        <taxon>Chromadorea</taxon>
        <taxon>Rhabditida</taxon>
        <taxon>Rhabditina</taxon>
        <taxon>Rhabditomorpha</taxon>
        <taxon>Strongyloidea</taxon>
        <taxon>Strongylidae</taxon>
        <taxon>Cylicocyclus</taxon>
    </lineage>
</organism>
<dbReference type="SMART" id="SM00327">
    <property type="entry name" value="VWA"/>
    <property type="match status" value="1"/>
</dbReference>
<evidence type="ECO:0000259" key="1">
    <source>
        <dbReference type="PROSITE" id="PS50041"/>
    </source>
</evidence>
<dbReference type="PANTHER" id="PTHR31024">
    <property type="entry name" value="C-TYPE LECTIN"/>
    <property type="match status" value="1"/>
</dbReference>
<dbReference type="PROSITE" id="PS50041">
    <property type="entry name" value="C_TYPE_LECTIN_2"/>
    <property type="match status" value="1"/>
</dbReference>
<protein>
    <recommendedName>
        <fullName evidence="5">C-type lectin domain-containing protein</fullName>
    </recommendedName>
</protein>
<sequence>MSSFQQTVVYDALTTEPDQLSRYVDESICDPTYTIQPPVYPTLLPADSADAGCECNYGTIWLDVFLLMEATASMQFGIYGATEYVVVALLKLTIGQEEQYQTRFGVIRYATEVQLIADLDTYNSTEDLYDLDIETYDDLGTNIEGALKMATDRFKSSVHRIAARPVVIIVGNSYRSGAYNDPSQAAAGFREDGGIIITIEYVQEHGLEVPYLRSLASPNYNLTNEKNDGTRLVVYDLRDLLCKANCFCRKNWLEYNLDKWNAPQGGCYYPVSIPDTQPLAQQACRRNHNSTLTLVEDSAKNSFLTSIFPLKTEFWLGLTNDGGGWKWQGGYSINQAMEAVPICSSIQDLGMLERRRGRN</sequence>
<proteinExistence type="predicted"/>
<dbReference type="SUPFAM" id="SSF53300">
    <property type="entry name" value="vWA-like"/>
    <property type="match status" value="1"/>
</dbReference>
<dbReference type="SUPFAM" id="SSF56436">
    <property type="entry name" value="C-type lectin-like"/>
    <property type="match status" value="1"/>
</dbReference>
<dbReference type="CDD" id="cd00037">
    <property type="entry name" value="CLECT"/>
    <property type="match status" value="1"/>
</dbReference>
<dbReference type="InterPro" id="IPR036465">
    <property type="entry name" value="vWFA_dom_sf"/>
</dbReference>
<feature type="domain" description="VWFA" evidence="2">
    <location>
        <begin position="63"/>
        <end position="241"/>
    </location>
</feature>